<dbReference type="GO" id="GO:0005829">
    <property type="term" value="C:cytosol"/>
    <property type="evidence" value="ECO:0007669"/>
    <property type="project" value="InterPro"/>
</dbReference>
<evidence type="ECO:0000313" key="7">
    <source>
        <dbReference type="Proteomes" id="UP000001396"/>
    </source>
</evidence>
<dbReference type="OMA" id="PGRFVCN"/>
<name>D3B2C0_HETP5</name>
<dbReference type="InterPro" id="IPR000816">
    <property type="entry name" value="Peptidase_C15"/>
</dbReference>
<dbReference type="Pfam" id="PF01470">
    <property type="entry name" value="Peptidase_C15"/>
    <property type="match status" value="1"/>
</dbReference>
<evidence type="ECO:0000313" key="6">
    <source>
        <dbReference type="EMBL" id="EFA84495.1"/>
    </source>
</evidence>
<dbReference type="AlphaFoldDB" id="D3B2C0"/>
<evidence type="ECO:0008006" key="8">
    <source>
        <dbReference type="Google" id="ProtNLM"/>
    </source>
</evidence>
<dbReference type="GO" id="GO:0016920">
    <property type="term" value="F:pyroglutamyl-peptidase activity"/>
    <property type="evidence" value="ECO:0007669"/>
    <property type="project" value="InterPro"/>
</dbReference>
<gene>
    <name evidence="6" type="ORF">PPL_02529</name>
</gene>
<dbReference type="PIRSF" id="PIRSF015592">
    <property type="entry name" value="Prld-crbxl_pptds"/>
    <property type="match status" value="1"/>
</dbReference>
<keyword evidence="3" id="KW-0645">Protease</keyword>
<dbReference type="Gene3D" id="3.40.630.20">
    <property type="entry name" value="Peptidase C15, pyroglutamyl peptidase I-like"/>
    <property type="match status" value="1"/>
</dbReference>
<evidence type="ECO:0000256" key="2">
    <source>
        <dbReference type="ARBA" id="ARBA00022490"/>
    </source>
</evidence>
<dbReference type="GeneID" id="31358054"/>
<dbReference type="Proteomes" id="UP000001396">
    <property type="component" value="Unassembled WGS sequence"/>
</dbReference>
<evidence type="ECO:0000256" key="1">
    <source>
        <dbReference type="ARBA" id="ARBA00006641"/>
    </source>
</evidence>
<dbReference type="STRING" id="670386.D3B2C0"/>
<protein>
    <recommendedName>
        <fullName evidence="8">Pyroglutamyl-peptidase I</fullName>
    </recommendedName>
</protein>
<comment type="caution">
    <text evidence="6">The sequence shown here is derived from an EMBL/GenBank/DDBJ whole genome shotgun (WGS) entry which is preliminary data.</text>
</comment>
<dbReference type="InParanoid" id="D3B2C0"/>
<evidence type="ECO:0000256" key="3">
    <source>
        <dbReference type="ARBA" id="ARBA00022670"/>
    </source>
</evidence>
<dbReference type="PANTHER" id="PTHR23402">
    <property type="entry name" value="PROTEASE FAMILY C15 PYROGLUTAMYL-PEPTIDASE I-RELATED"/>
    <property type="match status" value="1"/>
</dbReference>
<dbReference type="SUPFAM" id="SSF53182">
    <property type="entry name" value="Pyrrolidone carboxyl peptidase (pyroglutamate aminopeptidase)"/>
    <property type="match status" value="1"/>
</dbReference>
<dbReference type="MEROPS" id="C15.A05"/>
<dbReference type="GO" id="GO:0006508">
    <property type="term" value="P:proteolysis"/>
    <property type="evidence" value="ECO:0007669"/>
    <property type="project" value="UniProtKB-KW"/>
</dbReference>
<dbReference type="InterPro" id="IPR016125">
    <property type="entry name" value="Peptidase_C15-like"/>
</dbReference>
<dbReference type="InterPro" id="IPR036440">
    <property type="entry name" value="Peptidase_C15-like_sf"/>
</dbReference>
<dbReference type="PANTHER" id="PTHR23402:SF1">
    <property type="entry name" value="PYROGLUTAMYL-PEPTIDASE I"/>
    <property type="match status" value="1"/>
</dbReference>
<accession>D3B2C0</accession>
<proteinExistence type="inferred from homology"/>
<comment type="similarity">
    <text evidence="1">Belongs to the peptidase C15 family.</text>
</comment>
<keyword evidence="2" id="KW-0963">Cytoplasm</keyword>
<reference evidence="6 7" key="1">
    <citation type="journal article" date="2011" name="Genome Res.">
        <title>Phylogeny-wide analysis of social amoeba genomes highlights ancient origins for complex intercellular communication.</title>
        <authorList>
            <person name="Heidel A.J."/>
            <person name="Lawal H.M."/>
            <person name="Felder M."/>
            <person name="Schilde C."/>
            <person name="Helps N.R."/>
            <person name="Tunggal B."/>
            <person name="Rivero F."/>
            <person name="John U."/>
            <person name="Schleicher M."/>
            <person name="Eichinger L."/>
            <person name="Platzer M."/>
            <person name="Noegel A.A."/>
            <person name="Schaap P."/>
            <person name="Gloeckner G."/>
        </authorList>
    </citation>
    <scope>NUCLEOTIDE SEQUENCE [LARGE SCALE GENOMIC DNA]</scope>
    <source>
        <strain evidence="7">ATCC 26659 / Pp 5 / PN500</strain>
    </source>
</reference>
<keyword evidence="4" id="KW-0378">Hydrolase</keyword>
<evidence type="ECO:0000256" key="5">
    <source>
        <dbReference type="ARBA" id="ARBA00022807"/>
    </source>
</evidence>
<dbReference type="EMBL" id="ADBJ01000009">
    <property type="protein sequence ID" value="EFA84495.1"/>
    <property type="molecule type" value="Genomic_DNA"/>
</dbReference>
<keyword evidence="5" id="KW-0788">Thiol protease</keyword>
<keyword evidence="7" id="KW-1185">Reference proteome</keyword>
<organism evidence="6 7">
    <name type="scientific">Heterostelium pallidum (strain ATCC 26659 / Pp 5 / PN500)</name>
    <name type="common">Cellular slime mold</name>
    <name type="synonym">Polysphondylium pallidum</name>
    <dbReference type="NCBI Taxonomy" id="670386"/>
    <lineage>
        <taxon>Eukaryota</taxon>
        <taxon>Amoebozoa</taxon>
        <taxon>Evosea</taxon>
        <taxon>Eumycetozoa</taxon>
        <taxon>Dictyostelia</taxon>
        <taxon>Acytosteliales</taxon>
        <taxon>Acytosteliaceae</taxon>
        <taxon>Heterostelium</taxon>
    </lineage>
</organism>
<sequence>MEQSNKVKFILTGFGKFNGVSDNPTTHLMKNITEYVNKERQQVDRLIDFEILSNDIVEVSAVSSKRTVDTIESLYSDHQHPIYIIHFGVNASAKCINLERCGWNDASFRVPDECGYCPNNEKIDLLNPECVNIPTSLPIDHLIEKLCTSHSVEPSTDPGRFVCNYIYYNSLMLSKKSSDKFKSLFVHVPPFTVVSMENQLKFVVDLLSLISKL</sequence>
<dbReference type="FunFam" id="3.40.630.20:FF:000003">
    <property type="entry name" value="Pyrrolidone-carboxylate peptidase isoform A"/>
    <property type="match status" value="1"/>
</dbReference>
<evidence type="ECO:0000256" key="4">
    <source>
        <dbReference type="ARBA" id="ARBA00022801"/>
    </source>
</evidence>
<dbReference type="RefSeq" id="XP_020436609.1">
    <property type="nucleotide sequence ID" value="XM_020573514.1"/>
</dbReference>
<dbReference type="FunCoup" id="D3B2C0">
    <property type="interactions" value="6"/>
</dbReference>